<evidence type="ECO:0000313" key="2">
    <source>
        <dbReference type="Proteomes" id="UP000271162"/>
    </source>
</evidence>
<accession>A0A0N4YPH0</accession>
<gene>
    <name evidence="1" type="ORF">NBR_LOCUS19144</name>
</gene>
<keyword evidence="2" id="KW-1185">Reference proteome</keyword>
<proteinExistence type="predicted"/>
<reference evidence="1 2" key="2">
    <citation type="submission" date="2018-11" db="EMBL/GenBank/DDBJ databases">
        <authorList>
            <consortium name="Pathogen Informatics"/>
        </authorList>
    </citation>
    <scope>NUCLEOTIDE SEQUENCE [LARGE SCALE GENOMIC DNA]</scope>
</reference>
<dbReference type="EMBL" id="UYSL01023930">
    <property type="protein sequence ID" value="VDL82873.1"/>
    <property type="molecule type" value="Genomic_DNA"/>
</dbReference>
<protein>
    <submittedName>
        <fullName evidence="3">Lipoprotein</fullName>
    </submittedName>
</protein>
<dbReference type="WBParaSite" id="NBR_0001914101-mRNA-1">
    <property type="protein sequence ID" value="NBR_0001914101-mRNA-1"/>
    <property type="gene ID" value="NBR_0001914101"/>
</dbReference>
<reference evidence="3" key="1">
    <citation type="submission" date="2017-02" db="UniProtKB">
        <authorList>
            <consortium name="WormBaseParasite"/>
        </authorList>
    </citation>
    <scope>IDENTIFICATION</scope>
</reference>
<evidence type="ECO:0000313" key="3">
    <source>
        <dbReference type="WBParaSite" id="NBR_0001914101-mRNA-1"/>
    </source>
</evidence>
<dbReference type="Proteomes" id="UP000271162">
    <property type="component" value="Unassembled WGS sequence"/>
</dbReference>
<evidence type="ECO:0000313" key="1">
    <source>
        <dbReference type="EMBL" id="VDL82873.1"/>
    </source>
</evidence>
<sequence length="107" mass="12001">MGTEDPRNGLKPGFRFCLQHSAFSPSASINGKFSSDDTTTGFVDNGTTSTFDGTCQYDNSLTVRTDWTGRSDWTDLLLEEATSCENERRFFSRRFPRIGTEEPSAIR</sequence>
<dbReference type="AlphaFoldDB" id="A0A0N4YPH0"/>
<organism evidence="3">
    <name type="scientific">Nippostrongylus brasiliensis</name>
    <name type="common">Rat hookworm</name>
    <dbReference type="NCBI Taxonomy" id="27835"/>
    <lineage>
        <taxon>Eukaryota</taxon>
        <taxon>Metazoa</taxon>
        <taxon>Ecdysozoa</taxon>
        <taxon>Nematoda</taxon>
        <taxon>Chromadorea</taxon>
        <taxon>Rhabditida</taxon>
        <taxon>Rhabditina</taxon>
        <taxon>Rhabditomorpha</taxon>
        <taxon>Strongyloidea</taxon>
        <taxon>Heligmosomidae</taxon>
        <taxon>Nippostrongylus</taxon>
    </lineage>
</organism>
<name>A0A0N4YPH0_NIPBR</name>